<dbReference type="Gene3D" id="3.20.20.140">
    <property type="entry name" value="Metal-dependent hydrolases"/>
    <property type="match status" value="1"/>
</dbReference>
<dbReference type="PANTHER" id="PTHR43114:SF6">
    <property type="entry name" value="ADENINE DEAMINASE"/>
    <property type="match status" value="1"/>
</dbReference>
<evidence type="ECO:0000313" key="8">
    <source>
        <dbReference type="Proteomes" id="UP000052008"/>
    </source>
</evidence>
<accession>A0A0S7WSU9</accession>
<protein>
    <recommendedName>
        <fullName evidence="6">Adenosine deaminase domain-containing protein</fullName>
    </recommendedName>
</protein>
<dbReference type="InterPro" id="IPR001365">
    <property type="entry name" value="A_deaminase_dom"/>
</dbReference>
<keyword evidence="3" id="KW-0479">Metal-binding</keyword>
<dbReference type="InterPro" id="IPR032466">
    <property type="entry name" value="Metal_Hydrolase"/>
</dbReference>
<dbReference type="NCBIfam" id="TIGR01430">
    <property type="entry name" value="aden_deam"/>
    <property type="match status" value="1"/>
</dbReference>
<evidence type="ECO:0000256" key="1">
    <source>
        <dbReference type="ARBA" id="ARBA00001947"/>
    </source>
</evidence>
<dbReference type="SUPFAM" id="SSF51556">
    <property type="entry name" value="Metallo-dependent hydrolases"/>
    <property type="match status" value="1"/>
</dbReference>
<dbReference type="PANTHER" id="PTHR43114">
    <property type="entry name" value="ADENINE DEAMINASE"/>
    <property type="match status" value="1"/>
</dbReference>
<dbReference type="GO" id="GO:0046872">
    <property type="term" value="F:metal ion binding"/>
    <property type="evidence" value="ECO:0007669"/>
    <property type="project" value="UniProtKB-KW"/>
</dbReference>
<dbReference type="InterPro" id="IPR006330">
    <property type="entry name" value="Ado/ade_deaminase"/>
</dbReference>
<proteinExistence type="inferred from homology"/>
<dbReference type="EMBL" id="LIZS01000023">
    <property type="protein sequence ID" value="KPJ53301.1"/>
    <property type="molecule type" value="Genomic_DNA"/>
</dbReference>
<name>A0A0S7WSU9_UNCT6</name>
<keyword evidence="5" id="KW-0862">Zinc</keyword>
<feature type="domain" description="Adenosine deaminase" evidence="6">
    <location>
        <begin position="20"/>
        <end position="335"/>
    </location>
</feature>
<evidence type="ECO:0000313" key="7">
    <source>
        <dbReference type="EMBL" id="KPJ53301.1"/>
    </source>
</evidence>
<sequence>MSFDPIDSPEQERAWLERLPKVELHLHLEGAIPLAALWQLIQKYGGDPSTPDRQALALKFTYTDFPHFIDTWVWKNQFLREYEDFTSVAEAVAQDLAAQNIRYIEVSFSPADFRRFGLEPQALTEAIREGLDRVPGIQVALVADLVRDFGPETASLVLEKMNEVRDLGVIGVGIGGSEQLVPPEVFEGVYERARELGFRTTAHAGEVCGPESVWGVIRSLRTDRIGHATTAREDETLVDYLAQHAIPLELCPVSNLRTGAIGSIEEHPARIYFERGIPICINTDDPALFGTSLADEYSLLRRHLGFTRDDIRKVILQAIDVSWLPDERKFRLMEEFLADPGWTEL</sequence>
<reference evidence="7 8" key="1">
    <citation type="journal article" date="2015" name="Microbiome">
        <title>Genomic resolution of linkages in carbon, nitrogen, and sulfur cycling among widespread estuary sediment bacteria.</title>
        <authorList>
            <person name="Baker B.J."/>
            <person name="Lazar C.S."/>
            <person name="Teske A.P."/>
            <person name="Dick G.J."/>
        </authorList>
    </citation>
    <scope>NUCLEOTIDE SEQUENCE [LARGE SCALE GENOMIC DNA]</scope>
    <source>
        <strain evidence="7">DG_24</strain>
    </source>
</reference>
<dbReference type="Pfam" id="PF00962">
    <property type="entry name" value="A_deaminase"/>
    <property type="match status" value="1"/>
</dbReference>
<gene>
    <name evidence="7" type="ORF">AMJ39_05195</name>
</gene>
<dbReference type="AlphaFoldDB" id="A0A0S7WSU9"/>
<dbReference type="PATRIC" id="fig|1703770.3.peg.320"/>
<evidence type="ECO:0000256" key="5">
    <source>
        <dbReference type="ARBA" id="ARBA00022833"/>
    </source>
</evidence>
<evidence type="ECO:0000256" key="4">
    <source>
        <dbReference type="ARBA" id="ARBA00022801"/>
    </source>
</evidence>
<dbReference type="GO" id="GO:0016814">
    <property type="term" value="F:hydrolase activity, acting on carbon-nitrogen (but not peptide) bonds, in cyclic amidines"/>
    <property type="evidence" value="ECO:0007669"/>
    <property type="project" value="UniProtKB-ARBA"/>
</dbReference>
<organism evidence="7 8">
    <name type="scientific">candidate division TA06 bacterium DG_24</name>
    <dbReference type="NCBI Taxonomy" id="1703770"/>
    <lineage>
        <taxon>Bacteria</taxon>
        <taxon>Bacteria division TA06</taxon>
    </lineage>
</organism>
<dbReference type="GO" id="GO:0019239">
    <property type="term" value="F:deaminase activity"/>
    <property type="evidence" value="ECO:0007669"/>
    <property type="project" value="InterPro"/>
</dbReference>
<dbReference type="Proteomes" id="UP000052008">
    <property type="component" value="Unassembled WGS sequence"/>
</dbReference>
<evidence type="ECO:0000256" key="3">
    <source>
        <dbReference type="ARBA" id="ARBA00022723"/>
    </source>
</evidence>
<evidence type="ECO:0000256" key="2">
    <source>
        <dbReference type="ARBA" id="ARBA00006676"/>
    </source>
</evidence>
<comment type="caution">
    <text evidence="7">The sequence shown here is derived from an EMBL/GenBank/DDBJ whole genome shotgun (WGS) entry which is preliminary data.</text>
</comment>
<comment type="similarity">
    <text evidence="2">Belongs to the metallo-dependent hydrolases superfamily. Adenosine and AMP deaminases family.</text>
</comment>
<evidence type="ECO:0000259" key="6">
    <source>
        <dbReference type="Pfam" id="PF00962"/>
    </source>
</evidence>
<keyword evidence="4" id="KW-0378">Hydrolase</keyword>
<comment type="cofactor">
    <cofactor evidence="1">
        <name>Zn(2+)</name>
        <dbReference type="ChEBI" id="CHEBI:29105"/>
    </cofactor>
</comment>
<dbReference type="STRING" id="1703770.AMJ39_05195"/>